<dbReference type="RefSeq" id="WP_010053221.1">
    <property type="nucleotide sequence ID" value="NZ_BJOJ01000030.1"/>
</dbReference>
<feature type="transmembrane region" description="Helical" evidence="1">
    <location>
        <begin position="21"/>
        <end position="42"/>
    </location>
</feature>
<feature type="transmembrane region" description="Helical" evidence="1">
    <location>
        <begin position="134"/>
        <end position="155"/>
    </location>
</feature>
<evidence type="ECO:0008006" key="4">
    <source>
        <dbReference type="Google" id="ProtNLM"/>
    </source>
</evidence>
<feature type="transmembrane region" description="Helical" evidence="1">
    <location>
        <begin position="95"/>
        <end position="114"/>
    </location>
</feature>
<name>A0AAW9JV43_CARML</name>
<accession>A0AAW9JV43</accession>
<dbReference type="GeneID" id="83606920"/>
<reference evidence="2" key="1">
    <citation type="submission" date="2023-08" db="EMBL/GenBank/DDBJ databases">
        <title>Genomic characterization of piscicolin 126 produced by Carnobacterium maltaromaticum CM22 strain isolated from salmon (Salmo salar).</title>
        <authorList>
            <person name="Gonzalez-Gragera E."/>
            <person name="Garcia-Lopez J.D."/>
            <person name="Teso-Perez C."/>
            <person name="Gimenez-Hernandez I."/>
            <person name="Peralta-Sanchez J.M."/>
            <person name="Valdivia E."/>
            <person name="Montalban-Lopez M."/>
            <person name="Martin-Platero A.M."/>
            <person name="Banos A."/>
            <person name="Martinez-Bueno M."/>
        </authorList>
    </citation>
    <scope>NUCLEOTIDE SEQUENCE</scope>
    <source>
        <strain evidence="2">CM22</strain>
    </source>
</reference>
<evidence type="ECO:0000313" key="2">
    <source>
        <dbReference type="EMBL" id="MDZ5757346.1"/>
    </source>
</evidence>
<organism evidence="2 3">
    <name type="scientific">Carnobacterium maltaromaticum</name>
    <name type="common">Carnobacterium piscicola</name>
    <dbReference type="NCBI Taxonomy" id="2751"/>
    <lineage>
        <taxon>Bacteria</taxon>
        <taxon>Bacillati</taxon>
        <taxon>Bacillota</taxon>
        <taxon>Bacilli</taxon>
        <taxon>Lactobacillales</taxon>
        <taxon>Carnobacteriaceae</taxon>
        <taxon>Carnobacterium</taxon>
    </lineage>
</organism>
<dbReference type="AlphaFoldDB" id="A0AAW9JV43"/>
<dbReference type="EMBL" id="JAVBVO010000001">
    <property type="protein sequence ID" value="MDZ5757346.1"/>
    <property type="molecule type" value="Genomic_DNA"/>
</dbReference>
<sequence length="159" mass="18265">MNEKNQVITKVRKMSFYSSLIAYWLILPILFSFYLAMKMLMMGIDFQTLLTQNLTVTVLLLIALLNPFSAYFLLNTTEKDRKRNQPVGFYLKAMLVQQLLVGNLVGAVLVFFSFREMPYSQDGVDSQMKMTSVYILVGIQYILSLVAIFALWMMVKNGS</sequence>
<comment type="caution">
    <text evidence="2">The sequence shown here is derived from an EMBL/GenBank/DDBJ whole genome shotgun (WGS) entry which is preliminary data.</text>
</comment>
<proteinExistence type="predicted"/>
<evidence type="ECO:0000256" key="1">
    <source>
        <dbReference type="SAM" id="Phobius"/>
    </source>
</evidence>
<keyword evidence="1" id="KW-1133">Transmembrane helix</keyword>
<protein>
    <recommendedName>
        <fullName evidence="4">Integral membrane protein</fullName>
    </recommendedName>
</protein>
<gene>
    <name evidence="2" type="ORF">RAK27_01585</name>
</gene>
<keyword evidence="1" id="KW-0472">Membrane</keyword>
<dbReference type="Proteomes" id="UP001290462">
    <property type="component" value="Unassembled WGS sequence"/>
</dbReference>
<evidence type="ECO:0000313" key="3">
    <source>
        <dbReference type="Proteomes" id="UP001290462"/>
    </source>
</evidence>
<feature type="transmembrane region" description="Helical" evidence="1">
    <location>
        <begin position="54"/>
        <end position="74"/>
    </location>
</feature>
<keyword evidence="1" id="KW-0812">Transmembrane</keyword>